<proteinExistence type="predicted"/>
<sequence>MAKQDCKSEFSGSKAITANIRRNTVSYVRRHPDFTPVPSLSLTGQWLATAEFTIGKKVDVRVMPGCLVITTLDEPGLIQSLHRLSARKQRQVEEYIGMVASNSTR</sequence>
<evidence type="ECO:0000313" key="2">
    <source>
        <dbReference type="EMBL" id="MCU5778398.1"/>
    </source>
</evidence>
<name>A0A9J6PNR7_9GAMM</name>
<dbReference type="GO" id="GO:0016788">
    <property type="term" value="F:hydrolase activity, acting on ester bonds"/>
    <property type="evidence" value="ECO:0007669"/>
    <property type="project" value="InterPro"/>
</dbReference>
<keyword evidence="3" id="KW-1185">Reference proteome</keyword>
<comment type="caution">
    <text evidence="2">The sequence shown here is derived from an EMBL/GenBank/DDBJ whole genome shotgun (WGS) entry which is preliminary data.</text>
</comment>
<dbReference type="Proteomes" id="UP001064262">
    <property type="component" value="Unassembled WGS sequence"/>
</dbReference>
<accession>A0A9J6PNR7</accession>
<feature type="domain" description="Toxin SymE-like" evidence="1">
    <location>
        <begin position="21"/>
        <end position="71"/>
    </location>
</feature>
<evidence type="ECO:0000313" key="3">
    <source>
        <dbReference type="Proteomes" id="UP001064262"/>
    </source>
</evidence>
<evidence type="ECO:0000259" key="1">
    <source>
        <dbReference type="Pfam" id="PF08845"/>
    </source>
</evidence>
<dbReference type="GO" id="GO:0005737">
    <property type="term" value="C:cytoplasm"/>
    <property type="evidence" value="ECO:0007669"/>
    <property type="project" value="InterPro"/>
</dbReference>
<organism evidence="2 3">
    <name type="scientific">Winslowiella arboricola</name>
    <dbReference type="NCBI Taxonomy" id="2978220"/>
    <lineage>
        <taxon>Bacteria</taxon>
        <taxon>Pseudomonadati</taxon>
        <taxon>Pseudomonadota</taxon>
        <taxon>Gammaproteobacteria</taxon>
        <taxon>Enterobacterales</taxon>
        <taxon>Erwiniaceae</taxon>
        <taxon>Winslowiella</taxon>
    </lineage>
</organism>
<dbReference type="GO" id="GO:0016070">
    <property type="term" value="P:RNA metabolic process"/>
    <property type="evidence" value="ECO:0007669"/>
    <property type="project" value="InterPro"/>
</dbReference>
<dbReference type="RefSeq" id="WP_267143017.1">
    <property type="nucleotide sequence ID" value="NZ_JAODIL010000074.1"/>
</dbReference>
<dbReference type="Pfam" id="PF08845">
    <property type="entry name" value="SymE_toxin"/>
    <property type="match status" value="1"/>
</dbReference>
<dbReference type="AlphaFoldDB" id="A0A9J6PNR7"/>
<dbReference type="InterPro" id="IPR014944">
    <property type="entry name" value="Toxin_SymE-like"/>
</dbReference>
<gene>
    <name evidence="2" type="ORF">N5923_12945</name>
</gene>
<dbReference type="GO" id="GO:0003723">
    <property type="term" value="F:RNA binding"/>
    <property type="evidence" value="ECO:0007669"/>
    <property type="project" value="InterPro"/>
</dbReference>
<dbReference type="EMBL" id="JAODIM010000041">
    <property type="protein sequence ID" value="MCU5778398.1"/>
    <property type="molecule type" value="Genomic_DNA"/>
</dbReference>
<reference evidence="2" key="1">
    <citation type="submission" date="2022-09" db="EMBL/GenBank/DDBJ databases">
        <title>Winslowiella arboricola sp. nov., isolated from bleeding cankers on broadleaf hosts.</title>
        <authorList>
            <person name="Brady C."/>
            <person name="Kaur S."/>
            <person name="Crampton B."/>
            <person name="Maddock D."/>
            <person name="Arnold D."/>
            <person name="Denman S."/>
        </authorList>
    </citation>
    <scope>NUCLEOTIDE SEQUENCE</scope>
    <source>
        <strain evidence="2">BAC 15a-03b</strain>
    </source>
</reference>
<protein>
    <submittedName>
        <fullName evidence="2">SymE family type I addiction module toxin</fullName>
    </submittedName>
</protein>